<keyword evidence="2" id="KW-1185">Reference proteome</keyword>
<reference evidence="1" key="1">
    <citation type="submission" date="2022-11" db="EMBL/GenBank/DDBJ databases">
        <authorList>
            <person name="Petersen C."/>
        </authorList>
    </citation>
    <scope>NUCLEOTIDE SEQUENCE</scope>
    <source>
        <strain evidence="1">IBT 23319</strain>
    </source>
</reference>
<gene>
    <name evidence="1" type="ORF">N7469_006885</name>
</gene>
<dbReference type="OrthoDB" id="4311393at2759"/>
<keyword evidence="1" id="KW-0418">Kinase</keyword>
<dbReference type="GeneID" id="81384970"/>
<sequence>MSSLAYNQQFYNTMKLGCWLWEVYTYYQLFFHGLVLSLGLPGECPFSISGNGLHRHREQKLKYEGRPYLYDLVKGHLSTDNVGWVPNSRWEMIEKTNRELYNMYIETMGEEPIP</sequence>
<dbReference type="Proteomes" id="UP001147733">
    <property type="component" value="Unassembled WGS sequence"/>
</dbReference>
<evidence type="ECO:0000313" key="1">
    <source>
        <dbReference type="EMBL" id="KAJ5226879.1"/>
    </source>
</evidence>
<dbReference type="GO" id="GO:0016301">
    <property type="term" value="F:kinase activity"/>
    <property type="evidence" value="ECO:0007669"/>
    <property type="project" value="UniProtKB-KW"/>
</dbReference>
<name>A0A9W9TLF4_PENCI</name>
<comment type="caution">
    <text evidence="1">The sequence shown here is derived from an EMBL/GenBank/DDBJ whole genome shotgun (WGS) entry which is preliminary data.</text>
</comment>
<accession>A0A9W9TLF4</accession>
<protein>
    <submittedName>
        <fullName evidence="1">Kinase-like domain-containing protein</fullName>
    </submittedName>
</protein>
<keyword evidence="1" id="KW-0808">Transferase</keyword>
<dbReference type="RefSeq" id="XP_056499244.1">
    <property type="nucleotide sequence ID" value="XM_056645803.1"/>
</dbReference>
<dbReference type="AlphaFoldDB" id="A0A9W9TLF4"/>
<evidence type="ECO:0000313" key="2">
    <source>
        <dbReference type="Proteomes" id="UP001147733"/>
    </source>
</evidence>
<dbReference type="EMBL" id="JAPQKT010000006">
    <property type="protein sequence ID" value="KAJ5226879.1"/>
    <property type="molecule type" value="Genomic_DNA"/>
</dbReference>
<proteinExistence type="predicted"/>
<reference evidence="1" key="2">
    <citation type="journal article" date="2023" name="IMA Fungus">
        <title>Comparative genomic study of the Penicillium genus elucidates a diverse pangenome and 15 lateral gene transfer events.</title>
        <authorList>
            <person name="Petersen C."/>
            <person name="Sorensen T."/>
            <person name="Nielsen M.R."/>
            <person name="Sondergaard T.E."/>
            <person name="Sorensen J.L."/>
            <person name="Fitzpatrick D.A."/>
            <person name="Frisvad J.C."/>
            <person name="Nielsen K.L."/>
        </authorList>
    </citation>
    <scope>NUCLEOTIDE SEQUENCE</scope>
    <source>
        <strain evidence="1">IBT 23319</strain>
    </source>
</reference>
<organism evidence="1 2">
    <name type="scientific">Penicillium citrinum</name>
    <dbReference type="NCBI Taxonomy" id="5077"/>
    <lineage>
        <taxon>Eukaryota</taxon>
        <taxon>Fungi</taxon>
        <taxon>Dikarya</taxon>
        <taxon>Ascomycota</taxon>
        <taxon>Pezizomycotina</taxon>
        <taxon>Eurotiomycetes</taxon>
        <taxon>Eurotiomycetidae</taxon>
        <taxon>Eurotiales</taxon>
        <taxon>Aspergillaceae</taxon>
        <taxon>Penicillium</taxon>
    </lineage>
</organism>